<dbReference type="EMBL" id="JAAIUW010000004">
    <property type="protein sequence ID" value="KAF7835851.1"/>
    <property type="molecule type" value="Genomic_DNA"/>
</dbReference>
<dbReference type="SUPFAM" id="SSF50249">
    <property type="entry name" value="Nucleic acid-binding proteins"/>
    <property type="match status" value="2"/>
</dbReference>
<keyword evidence="5" id="KW-1185">Reference proteome</keyword>
<proteinExistence type="predicted"/>
<reference evidence="4" key="1">
    <citation type="submission" date="2020-09" db="EMBL/GenBank/DDBJ databases">
        <title>Genome-Enabled Discovery of Anthraquinone Biosynthesis in Senna tora.</title>
        <authorList>
            <person name="Kang S.-H."/>
            <person name="Pandey R.P."/>
            <person name="Lee C.-M."/>
            <person name="Sim J.-S."/>
            <person name="Jeong J.-T."/>
            <person name="Choi B.-S."/>
            <person name="Jung M."/>
            <person name="Ginzburg D."/>
            <person name="Zhao K."/>
            <person name="Won S.Y."/>
            <person name="Oh T.-J."/>
            <person name="Yu Y."/>
            <person name="Kim N.-H."/>
            <person name="Lee O.R."/>
            <person name="Lee T.-H."/>
            <person name="Bashyal P."/>
            <person name="Kim T.-S."/>
            <person name="Lee W.-H."/>
            <person name="Kawkins C."/>
            <person name="Kim C.-K."/>
            <person name="Kim J.S."/>
            <person name="Ahn B.O."/>
            <person name="Rhee S.Y."/>
            <person name="Sohng J.K."/>
        </authorList>
    </citation>
    <scope>NUCLEOTIDE SEQUENCE</scope>
    <source>
        <tissue evidence="4">Leaf</tissue>
    </source>
</reference>
<dbReference type="AlphaFoldDB" id="A0A834X0D5"/>
<evidence type="ECO:0000259" key="3">
    <source>
        <dbReference type="Pfam" id="PF16900"/>
    </source>
</evidence>
<feature type="region of interest" description="Disordered" evidence="2">
    <location>
        <begin position="365"/>
        <end position="393"/>
    </location>
</feature>
<protein>
    <submittedName>
        <fullName evidence="4">Replication protein A 70 kDa DNA-binding subunit C-like</fullName>
    </submittedName>
</protein>
<evidence type="ECO:0000256" key="2">
    <source>
        <dbReference type="SAM" id="MobiDB-lite"/>
    </source>
</evidence>
<dbReference type="CDD" id="cd04481">
    <property type="entry name" value="RPA1_DBD_B_like"/>
    <property type="match status" value="1"/>
</dbReference>
<sequence>MSQFNVVSASSSFRPTRHAFELNFMLRTRIALSDDDGSIHHFGFSFVEAQRIISGELDPNILVDVIGRVYNMSQVHQSSPNDSKNKRVTVDIEDAAKTKMGITLWGSYADQIVNFVSKGCQGPVVIVCQFCKIEEYARTRSLSTSMYATRILINSDVEEITQFHKGLLPEDRNTPFNPFVGCALLTTSPTEAAFSGLALSPVDLLQHSGNGDVICVIAQVLQVNKEKGWYKIEVVVYDEFGIANLTVFDRNAFNYLGITATDLGAESGKIYLNVEDNDGWPKKLDSFVGKKFIFKVGIEVLEWNVFTFLTVQKMTDNPTILYKYSVHCLPQIDLTSVMDDLTTPDMNKSKQLLRGDGRRLSFHDVEASPSKETPSTCKRSATDLSDDGQSSGEFMMNIDDALKKVKIEKN</sequence>
<dbReference type="InterPro" id="IPR012340">
    <property type="entry name" value="NA-bd_OB-fold"/>
</dbReference>
<evidence type="ECO:0000256" key="1">
    <source>
        <dbReference type="ARBA" id="ARBA00023125"/>
    </source>
</evidence>
<feature type="compositionally biased region" description="Polar residues" evidence="2">
    <location>
        <begin position="370"/>
        <end position="392"/>
    </location>
</feature>
<dbReference type="Gene3D" id="2.40.50.140">
    <property type="entry name" value="Nucleic acid-binding proteins"/>
    <property type="match status" value="2"/>
</dbReference>
<dbReference type="PANTHER" id="PTHR47165">
    <property type="entry name" value="OS03G0429900 PROTEIN"/>
    <property type="match status" value="1"/>
</dbReference>
<comment type="caution">
    <text evidence="4">The sequence shown here is derived from an EMBL/GenBank/DDBJ whole genome shotgun (WGS) entry which is preliminary data.</text>
</comment>
<name>A0A834X0D5_9FABA</name>
<keyword evidence="1 4" id="KW-0238">DNA-binding</keyword>
<dbReference type="PANTHER" id="PTHR47165:SF4">
    <property type="entry name" value="OS03G0429900 PROTEIN"/>
    <property type="match status" value="1"/>
</dbReference>
<gene>
    <name evidence="4" type="ORF">G2W53_010710</name>
</gene>
<evidence type="ECO:0000313" key="4">
    <source>
        <dbReference type="EMBL" id="KAF7835851.1"/>
    </source>
</evidence>
<dbReference type="OrthoDB" id="895915at2759"/>
<evidence type="ECO:0000313" key="5">
    <source>
        <dbReference type="Proteomes" id="UP000634136"/>
    </source>
</evidence>
<dbReference type="Proteomes" id="UP000634136">
    <property type="component" value="Unassembled WGS sequence"/>
</dbReference>
<dbReference type="Pfam" id="PF16900">
    <property type="entry name" value="REPA_OB_2"/>
    <property type="match status" value="1"/>
</dbReference>
<organism evidence="4 5">
    <name type="scientific">Senna tora</name>
    <dbReference type="NCBI Taxonomy" id="362788"/>
    <lineage>
        <taxon>Eukaryota</taxon>
        <taxon>Viridiplantae</taxon>
        <taxon>Streptophyta</taxon>
        <taxon>Embryophyta</taxon>
        <taxon>Tracheophyta</taxon>
        <taxon>Spermatophyta</taxon>
        <taxon>Magnoliopsida</taxon>
        <taxon>eudicotyledons</taxon>
        <taxon>Gunneridae</taxon>
        <taxon>Pentapetalae</taxon>
        <taxon>rosids</taxon>
        <taxon>fabids</taxon>
        <taxon>Fabales</taxon>
        <taxon>Fabaceae</taxon>
        <taxon>Caesalpinioideae</taxon>
        <taxon>Cassia clade</taxon>
        <taxon>Senna</taxon>
    </lineage>
</organism>
<accession>A0A834X0D5</accession>
<dbReference type="InterPro" id="IPR031657">
    <property type="entry name" value="REPA_OB_2"/>
</dbReference>
<feature type="domain" description="Replication protein A OB" evidence="3">
    <location>
        <begin position="58"/>
        <end position="146"/>
    </location>
</feature>
<dbReference type="GO" id="GO:0003677">
    <property type="term" value="F:DNA binding"/>
    <property type="evidence" value="ECO:0007669"/>
    <property type="project" value="UniProtKB-KW"/>
</dbReference>